<dbReference type="AlphaFoldDB" id="A0A168Q2U2"/>
<organism evidence="10">
    <name type="scientific">Absidia glauca</name>
    <name type="common">Pin mould</name>
    <dbReference type="NCBI Taxonomy" id="4829"/>
    <lineage>
        <taxon>Eukaryota</taxon>
        <taxon>Fungi</taxon>
        <taxon>Fungi incertae sedis</taxon>
        <taxon>Mucoromycota</taxon>
        <taxon>Mucoromycotina</taxon>
        <taxon>Mucoromycetes</taxon>
        <taxon>Mucorales</taxon>
        <taxon>Cunninghamellaceae</taxon>
        <taxon>Absidia</taxon>
    </lineage>
</organism>
<keyword evidence="5" id="KW-0560">Oxidoreductase</keyword>
<evidence type="ECO:0000313" key="11">
    <source>
        <dbReference type="Proteomes" id="UP000078561"/>
    </source>
</evidence>
<proteinExistence type="inferred from homology"/>
<dbReference type="InParanoid" id="A0A168Q2U2"/>
<dbReference type="Proteomes" id="UP000078561">
    <property type="component" value="Unassembled WGS sequence"/>
</dbReference>
<comment type="subcellular location">
    <subcellularLocation>
        <location evidence="1">Membrane</location>
        <topology evidence="1">Multi-pass membrane protein</topology>
    </subcellularLocation>
</comment>
<feature type="transmembrane region" description="Helical" evidence="8">
    <location>
        <begin position="117"/>
        <end position="138"/>
    </location>
</feature>
<evidence type="ECO:0000259" key="9">
    <source>
        <dbReference type="PROSITE" id="PS50255"/>
    </source>
</evidence>
<reference evidence="10" key="1">
    <citation type="submission" date="2016-04" db="EMBL/GenBank/DDBJ databases">
        <authorList>
            <person name="Evans L.H."/>
            <person name="Alamgir A."/>
            <person name="Owens N."/>
            <person name="Weber N.D."/>
            <person name="Virtaneva K."/>
            <person name="Barbian K."/>
            <person name="Babar A."/>
            <person name="Rosenke K."/>
        </authorList>
    </citation>
    <scope>NUCLEOTIDE SEQUENCE [LARGE SCALE GENOMIC DNA]</scope>
    <source>
        <strain evidence="10">CBS 101.48</strain>
    </source>
</reference>
<dbReference type="InterPro" id="IPR001199">
    <property type="entry name" value="Cyt_B5-like_heme/steroid-bd"/>
</dbReference>
<dbReference type="GO" id="GO:0016717">
    <property type="term" value="F:oxidoreductase activity, acting on paired donors, with oxidation of a pair of donors resulting in the reduction of molecular oxygen to two molecules of water"/>
    <property type="evidence" value="ECO:0007669"/>
    <property type="project" value="TreeGrafter"/>
</dbReference>
<dbReference type="PROSITE" id="PS50255">
    <property type="entry name" value="CYTOCHROME_B5_2"/>
    <property type="match status" value="1"/>
</dbReference>
<evidence type="ECO:0000256" key="1">
    <source>
        <dbReference type="ARBA" id="ARBA00004141"/>
    </source>
</evidence>
<dbReference type="STRING" id="4829.A0A168Q2U2"/>
<evidence type="ECO:0000256" key="8">
    <source>
        <dbReference type="SAM" id="Phobius"/>
    </source>
</evidence>
<dbReference type="SMART" id="SM01117">
    <property type="entry name" value="Cyt-b5"/>
    <property type="match status" value="1"/>
</dbReference>
<dbReference type="OrthoDB" id="260091at2759"/>
<keyword evidence="11" id="KW-1185">Reference proteome</keyword>
<dbReference type="Pfam" id="PF00173">
    <property type="entry name" value="Cyt-b5"/>
    <property type="match status" value="1"/>
</dbReference>
<dbReference type="PIRSF" id="PIRSF015921">
    <property type="entry name" value="FA_sphinglp_des"/>
    <property type="match status" value="1"/>
</dbReference>
<feature type="domain" description="Cytochrome b5 heme-binding" evidence="9">
    <location>
        <begin position="1"/>
        <end position="77"/>
    </location>
</feature>
<evidence type="ECO:0000313" key="10">
    <source>
        <dbReference type="EMBL" id="SAM03415.1"/>
    </source>
</evidence>
<keyword evidence="4 8" id="KW-1133">Transmembrane helix</keyword>
<feature type="transmembrane region" description="Helical" evidence="8">
    <location>
        <begin position="177"/>
        <end position="198"/>
    </location>
</feature>
<name>A0A168Q2U2_ABSGL</name>
<feature type="transmembrane region" description="Helical" evidence="8">
    <location>
        <begin position="345"/>
        <end position="366"/>
    </location>
</feature>
<keyword evidence="3 8" id="KW-0812">Transmembrane</keyword>
<evidence type="ECO:0000256" key="3">
    <source>
        <dbReference type="ARBA" id="ARBA00022692"/>
    </source>
</evidence>
<evidence type="ECO:0000256" key="7">
    <source>
        <dbReference type="ARBA" id="ARBA00023136"/>
    </source>
</evidence>
<accession>A0A168Q2U2</accession>
<dbReference type="Gene3D" id="3.10.120.10">
    <property type="entry name" value="Cytochrome b5-like heme/steroid binding domain"/>
    <property type="match status" value="1"/>
</dbReference>
<dbReference type="GO" id="GO:0006629">
    <property type="term" value="P:lipid metabolic process"/>
    <property type="evidence" value="ECO:0007669"/>
    <property type="project" value="UniProtKB-KW"/>
</dbReference>
<sequence length="474" mass="53928">MSTCEFAQAQENRNDPSHKVIIIDDKIYDVTEFHREHPGGAKVLLTHIGKDASDVFHAMHPESAYEILANYYLGDLGEADSLTKAKTSDKKAFAEDIRQLRDKLTDLGYFRSNRLYYLYKFISTLSICMASLLILYLYGQQSTTAIIISAFLLGLFWQQCGWLSHDFGHHQVFDNRPLNDIAVIFLGNFCQGFSLSWWKSKHNTHHASTNVDGHDPDISTGPVLMWHEYASANYYGNLAHSTNNNCDAHCCNATSTSAANNKNGFREGFNRFLAENVFPYQTRYYFFVIALARMSWAIQSANHVAKVGALNKSSSLRLYEMGCLAAHWALFLAVTTRWIDSLQNMILFVVLSQSFTGYMLAMVFALNHNGMPVITKEQAESMEFFEIQVVTSRNVKMGWLGTWFMGGLNYQIDHHVFPTLPRHHLATVQPMIEAICNKHQVIYHTTSFLQGTLEALNALDITQKVSRKLVMKYF</sequence>
<evidence type="ECO:0000256" key="4">
    <source>
        <dbReference type="ARBA" id="ARBA00022989"/>
    </source>
</evidence>
<keyword evidence="6" id="KW-0443">Lipid metabolism</keyword>
<dbReference type="SUPFAM" id="SSF55856">
    <property type="entry name" value="Cytochrome b5-like heme/steroid binding domain"/>
    <property type="match status" value="1"/>
</dbReference>
<comment type="similarity">
    <text evidence="2">Belongs to the fatty acid desaturase type 1 family.</text>
</comment>
<dbReference type="PRINTS" id="PR00363">
    <property type="entry name" value="CYTOCHROMEB5"/>
</dbReference>
<keyword evidence="7 8" id="KW-0472">Membrane</keyword>
<dbReference type="InterPro" id="IPR005804">
    <property type="entry name" value="FA_desaturase_dom"/>
</dbReference>
<feature type="transmembrane region" description="Helical" evidence="8">
    <location>
        <begin position="144"/>
        <end position="165"/>
    </location>
</feature>
<dbReference type="EMBL" id="LT554135">
    <property type="protein sequence ID" value="SAM03415.1"/>
    <property type="molecule type" value="Genomic_DNA"/>
</dbReference>
<dbReference type="GO" id="GO:0016020">
    <property type="term" value="C:membrane"/>
    <property type="evidence" value="ECO:0007669"/>
    <property type="project" value="UniProtKB-SubCell"/>
</dbReference>
<dbReference type="InterPro" id="IPR036400">
    <property type="entry name" value="Cyt_B5-like_heme/steroid_sf"/>
</dbReference>
<dbReference type="Pfam" id="PF00487">
    <property type="entry name" value="FA_desaturase"/>
    <property type="match status" value="1"/>
</dbReference>
<evidence type="ECO:0000256" key="2">
    <source>
        <dbReference type="ARBA" id="ARBA00009295"/>
    </source>
</evidence>
<dbReference type="CDD" id="cd03506">
    <property type="entry name" value="Delta6-FADS-like"/>
    <property type="match status" value="1"/>
</dbReference>
<feature type="transmembrane region" description="Helical" evidence="8">
    <location>
        <begin position="317"/>
        <end position="339"/>
    </location>
</feature>
<protein>
    <recommendedName>
        <fullName evidence="9">Cytochrome b5 heme-binding domain-containing protein</fullName>
    </recommendedName>
</protein>
<dbReference type="InterPro" id="IPR012171">
    <property type="entry name" value="Fatty_acid_desaturase"/>
</dbReference>
<evidence type="ECO:0000256" key="6">
    <source>
        <dbReference type="ARBA" id="ARBA00023098"/>
    </source>
</evidence>
<evidence type="ECO:0000256" key="5">
    <source>
        <dbReference type="ARBA" id="ARBA00023002"/>
    </source>
</evidence>
<gene>
    <name evidence="10" type="primary">ABSGL_09244.1 scaffold 10873</name>
</gene>
<dbReference type="PANTHER" id="PTHR19353:SF88">
    <property type="entry name" value="DELTA(5) FATTY ACID DESATURASE FAT-4"/>
    <property type="match status" value="1"/>
</dbReference>
<dbReference type="PANTHER" id="PTHR19353">
    <property type="entry name" value="FATTY ACID DESATURASE 2"/>
    <property type="match status" value="1"/>
</dbReference>